<accession>A0AAV5W2C0</accession>
<gene>
    <name evidence="1" type="ORF">PFISCL1PPCAC_17025</name>
</gene>
<protein>
    <submittedName>
        <fullName evidence="1">Uncharacterized protein</fullName>
    </submittedName>
</protein>
<evidence type="ECO:0000313" key="2">
    <source>
        <dbReference type="Proteomes" id="UP001432322"/>
    </source>
</evidence>
<dbReference type="Proteomes" id="UP001432322">
    <property type="component" value="Unassembled WGS sequence"/>
</dbReference>
<comment type="caution">
    <text evidence="1">The sequence shown here is derived from an EMBL/GenBank/DDBJ whole genome shotgun (WGS) entry which is preliminary data.</text>
</comment>
<feature type="non-terminal residue" evidence="1">
    <location>
        <position position="1"/>
    </location>
</feature>
<reference evidence="1" key="1">
    <citation type="submission" date="2023-10" db="EMBL/GenBank/DDBJ databases">
        <title>Genome assembly of Pristionchus species.</title>
        <authorList>
            <person name="Yoshida K."/>
            <person name="Sommer R.J."/>
        </authorList>
    </citation>
    <scope>NUCLEOTIDE SEQUENCE</scope>
    <source>
        <strain evidence="1">RS5133</strain>
    </source>
</reference>
<organism evidence="1 2">
    <name type="scientific">Pristionchus fissidentatus</name>
    <dbReference type="NCBI Taxonomy" id="1538716"/>
    <lineage>
        <taxon>Eukaryota</taxon>
        <taxon>Metazoa</taxon>
        <taxon>Ecdysozoa</taxon>
        <taxon>Nematoda</taxon>
        <taxon>Chromadorea</taxon>
        <taxon>Rhabditida</taxon>
        <taxon>Rhabditina</taxon>
        <taxon>Diplogasteromorpha</taxon>
        <taxon>Diplogasteroidea</taxon>
        <taxon>Neodiplogasteridae</taxon>
        <taxon>Pristionchus</taxon>
    </lineage>
</organism>
<keyword evidence="2" id="KW-1185">Reference proteome</keyword>
<evidence type="ECO:0000313" key="1">
    <source>
        <dbReference type="EMBL" id="GMT25728.1"/>
    </source>
</evidence>
<proteinExistence type="predicted"/>
<dbReference type="EMBL" id="BTSY01000004">
    <property type="protein sequence ID" value="GMT25728.1"/>
    <property type="molecule type" value="Genomic_DNA"/>
</dbReference>
<sequence length="115" mass="13559">LNRLTFTSLIFGFETIEDGLLLRPLSRCDHIQQVGGVEITENLLFEAIKIVTASTTNKLISLYVPMTSFDRLVERMERLKKEGKAEWRLDGEEMIRKYDIYKYIVLYKWIDACHR</sequence>
<dbReference type="AlphaFoldDB" id="A0AAV5W2C0"/>
<feature type="non-terminal residue" evidence="1">
    <location>
        <position position="115"/>
    </location>
</feature>
<name>A0AAV5W2C0_9BILA</name>